<evidence type="ECO:0000256" key="2">
    <source>
        <dbReference type="ARBA" id="ARBA00022630"/>
    </source>
</evidence>
<dbReference type="InterPro" id="IPR050315">
    <property type="entry name" value="FAD-oxidoreductase_2"/>
</dbReference>
<dbReference type="GO" id="GO:0008202">
    <property type="term" value="P:steroid metabolic process"/>
    <property type="evidence" value="ECO:0007669"/>
    <property type="project" value="UniProtKB-ARBA"/>
</dbReference>
<dbReference type="RefSeq" id="WP_087645449.1">
    <property type="nucleotide sequence ID" value="NZ_FCON02000033.1"/>
</dbReference>
<dbReference type="Gene3D" id="3.90.700.10">
    <property type="entry name" value="Succinate dehydrogenase/fumarate reductase flavoprotein, catalytic domain"/>
    <property type="match status" value="1"/>
</dbReference>
<dbReference type="Gene3D" id="3.50.50.60">
    <property type="entry name" value="FAD/NAD(P)-binding domain"/>
    <property type="match status" value="2"/>
</dbReference>
<dbReference type="PANTHER" id="PTHR43400">
    <property type="entry name" value="FUMARATE REDUCTASE"/>
    <property type="match status" value="1"/>
</dbReference>
<feature type="domain" description="FAD-dependent oxidoreductase 2 FAD-binding" evidence="6">
    <location>
        <begin position="14"/>
        <end position="544"/>
    </location>
</feature>
<dbReference type="SUPFAM" id="SSF51905">
    <property type="entry name" value="FAD/NAD(P)-binding domain"/>
    <property type="match status" value="1"/>
</dbReference>
<dbReference type="InterPro" id="IPR027477">
    <property type="entry name" value="Succ_DH/fumarate_Rdtase_cat_sf"/>
</dbReference>
<dbReference type="SUPFAM" id="SSF56425">
    <property type="entry name" value="Succinate dehydrogenase/fumarate reductase flavoprotein, catalytic domain"/>
    <property type="match status" value="1"/>
</dbReference>
<dbReference type="Proteomes" id="UP000054770">
    <property type="component" value="Unassembled WGS sequence"/>
</dbReference>
<comment type="caution">
    <text evidence="7">The sequence shown here is derived from an EMBL/GenBank/DDBJ whole genome shotgun (WGS) entry which is preliminary data.</text>
</comment>
<dbReference type="InterPro" id="IPR036188">
    <property type="entry name" value="FAD/NAD-bd_sf"/>
</dbReference>
<dbReference type="AlphaFoldDB" id="A0A158J215"/>
<feature type="region of interest" description="Disordered" evidence="5">
    <location>
        <begin position="563"/>
        <end position="583"/>
    </location>
</feature>
<dbReference type="OrthoDB" id="9813348at2"/>
<accession>A0A158J215</accession>
<dbReference type="EMBL" id="FCON02000033">
    <property type="protein sequence ID" value="SAL62888.1"/>
    <property type="molecule type" value="Genomic_DNA"/>
</dbReference>
<keyword evidence="3" id="KW-0274">FAD</keyword>
<evidence type="ECO:0000256" key="1">
    <source>
        <dbReference type="ARBA" id="ARBA00001974"/>
    </source>
</evidence>
<dbReference type="Pfam" id="PF00890">
    <property type="entry name" value="FAD_binding_2"/>
    <property type="match status" value="1"/>
</dbReference>
<dbReference type="GO" id="GO:0016491">
    <property type="term" value="F:oxidoreductase activity"/>
    <property type="evidence" value="ECO:0007669"/>
    <property type="project" value="UniProtKB-KW"/>
</dbReference>
<evidence type="ECO:0000259" key="6">
    <source>
        <dbReference type="Pfam" id="PF00890"/>
    </source>
</evidence>
<gene>
    <name evidence="7" type="ORF">AWB68_03334</name>
</gene>
<dbReference type="InterPro" id="IPR003953">
    <property type="entry name" value="FAD-dep_OxRdtase_2_FAD-bd"/>
</dbReference>
<feature type="compositionally biased region" description="Polar residues" evidence="5">
    <location>
        <begin position="573"/>
        <end position="583"/>
    </location>
</feature>
<evidence type="ECO:0000313" key="7">
    <source>
        <dbReference type="EMBL" id="SAL62888.1"/>
    </source>
</evidence>
<protein>
    <submittedName>
        <fullName evidence="7">3-oxosteroid 1-dehydrogenase</fullName>
    </submittedName>
</protein>
<organism evidence="7 8">
    <name type="scientific">Caballeronia choica</name>
    <dbReference type="NCBI Taxonomy" id="326476"/>
    <lineage>
        <taxon>Bacteria</taxon>
        <taxon>Pseudomonadati</taxon>
        <taxon>Pseudomonadota</taxon>
        <taxon>Betaproteobacteria</taxon>
        <taxon>Burkholderiales</taxon>
        <taxon>Burkholderiaceae</taxon>
        <taxon>Caballeronia</taxon>
    </lineage>
</organism>
<name>A0A158J215_9BURK</name>
<evidence type="ECO:0000313" key="8">
    <source>
        <dbReference type="Proteomes" id="UP000054770"/>
    </source>
</evidence>
<keyword evidence="4" id="KW-0560">Oxidoreductase</keyword>
<evidence type="ECO:0000256" key="4">
    <source>
        <dbReference type="ARBA" id="ARBA00023002"/>
    </source>
</evidence>
<proteinExistence type="predicted"/>
<dbReference type="PANTHER" id="PTHR43400:SF10">
    <property type="entry name" value="3-OXOSTEROID 1-DEHYDROGENASE"/>
    <property type="match status" value="1"/>
</dbReference>
<comment type="cofactor">
    <cofactor evidence="1">
        <name>FAD</name>
        <dbReference type="ChEBI" id="CHEBI:57692"/>
    </cofactor>
</comment>
<keyword evidence="8" id="KW-1185">Reference proteome</keyword>
<evidence type="ECO:0000256" key="5">
    <source>
        <dbReference type="SAM" id="MobiDB-lite"/>
    </source>
</evidence>
<dbReference type="PRINTS" id="PR00469">
    <property type="entry name" value="PNDRDTASEII"/>
</dbReference>
<sequence>MDTATTENWDREVDVIVMGAGAAGMAAAIVAKNEGLVPIVLEKTDQVGGTSAWSVGMMWFVDSGPMQAAGFKDSFDKARKYFAATVGNSVERSLQEAYISQGRVALDYLLQHSELEVMAVEYPDYSPELEGGMFGRAHAPLEFDGRKLGPHFKDLRAPLPAFAPFGGMMLDLVDLLHFLSFTRSARSFFHVLKRFSRYGVDRLNHHRGTRLVGGNALIGRLYKTILDQKIDVWFRASATRLIMDDGKVAGAEVVRDGRTIRVRSRRGVVIATGGYPGNEVMRQEHSRKPTVELGLGLPSNVGEGIHLGQSAGGRLDHNSQDTGFYVPMSVWSNKAGAMEPWGHFMLDRPKPGFIAIGKDGKRFTNEAASYHAFTLGMFDAGAIPAYLVADAATVKKYGIGVILPGSFSLRRYEKAGYLFSGRTLVELASKIGVDPNGMKRSVERNNRFAKTGIDEDFGKGSSAYNIYKGDPTHSPNPCLGPIENGPFYAVKLMPGDFGTSRGLVTGSHGEVLDDHNQPIPGLYACGNDMNSPVGGHYIGAGITLGPALTFGYLAAMALATSGQGEGAGKSEDASSPMQSVRLA</sequence>
<keyword evidence="2" id="KW-0285">Flavoprotein</keyword>
<evidence type="ECO:0000256" key="3">
    <source>
        <dbReference type="ARBA" id="ARBA00022827"/>
    </source>
</evidence>
<reference evidence="7" key="1">
    <citation type="submission" date="2016-01" db="EMBL/GenBank/DDBJ databases">
        <authorList>
            <person name="Peeters C."/>
        </authorList>
    </citation>
    <scope>NUCLEOTIDE SEQUENCE [LARGE SCALE GENOMIC DNA]</scope>
    <source>
        <strain evidence="7">LMG 22940</strain>
    </source>
</reference>